<dbReference type="PANTHER" id="PTHR48059">
    <property type="entry name" value="POLYGALACTURONASE INHIBITOR 1"/>
    <property type="match status" value="1"/>
</dbReference>
<accession>A0A9K3D7N1</accession>
<sequence>LSADPHCTWTGVSCNNSGFVVGLDLSSFGLTGLLPADIGCLPFLQYWQMIDAGLTGDLPVCMCTMEFLQYAYLSFNMITGEIPTCVNQMTYLRELHLDCNLLEGPVPVEFDELQFLEELWVQCNFDLICTELTGDFIYICGSDLPECEACPLEPVQCPICVEIEDCGLYCQVDEMPAGA</sequence>
<name>A0A9K3D7N1_9EUKA</name>
<feature type="non-terminal residue" evidence="2">
    <location>
        <position position="1"/>
    </location>
</feature>
<dbReference type="SUPFAM" id="SSF52058">
    <property type="entry name" value="L domain-like"/>
    <property type="match status" value="1"/>
</dbReference>
<dbReference type="AlphaFoldDB" id="A0A9K3D7N1"/>
<dbReference type="InterPro" id="IPR032675">
    <property type="entry name" value="LRR_dom_sf"/>
</dbReference>
<dbReference type="OrthoDB" id="1706439at2759"/>
<evidence type="ECO:0000256" key="1">
    <source>
        <dbReference type="ARBA" id="ARBA00004196"/>
    </source>
</evidence>
<evidence type="ECO:0008006" key="4">
    <source>
        <dbReference type="Google" id="ProtNLM"/>
    </source>
</evidence>
<dbReference type="InterPro" id="IPR051848">
    <property type="entry name" value="PGIP"/>
</dbReference>
<dbReference type="PANTHER" id="PTHR48059:SF12">
    <property type="entry name" value="POLYGALACTURONASE INHIBITOR 1-LIKE"/>
    <property type="match status" value="1"/>
</dbReference>
<dbReference type="Gene3D" id="3.80.10.10">
    <property type="entry name" value="Ribonuclease Inhibitor"/>
    <property type="match status" value="1"/>
</dbReference>
<dbReference type="EMBL" id="BDIP01004696">
    <property type="protein sequence ID" value="GIQ89110.1"/>
    <property type="molecule type" value="Genomic_DNA"/>
</dbReference>
<dbReference type="Proteomes" id="UP000265618">
    <property type="component" value="Unassembled WGS sequence"/>
</dbReference>
<evidence type="ECO:0000313" key="2">
    <source>
        <dbReference type="EMBL" id="GIQ89110.1"/>
    </source>
</evidence>
<gene>
    <name evidence="2" type="ORF">KIPB_011506</name>
</gene>
<proteinExistence type="predicted"/>
<organism evidence="2 3">
    <name type="scientific">Kipferlia bialata</name>
    <dbReference type="NCBI Taxonomy" id="797122"/>
    <lineage>
        <taxon>Eukaryota</taxon>
        <taxon>Metamonada</taxon>
        <taxon>Carpediemonas-like organisms</taxon>
        <taxon>Kipferlia</taxon>
    </lineage>
</organism>
<comment type="subcellular location">
    <subcellularLocation>
        <location evidence="1">Cell envelope</location>
    </subcellularLocation>
</comment>
<evidence type="ECO:0000313" key="3">
    <source>
        <dbReference type="Proteomes" id="UP000265618"/>
    </source>
</evidence>
<keyword evidence="3" id="KW-1185">Reference proteome</keyword>
<comment type="caution">
    <text evidence="2">The sequence shown here is derived from an EMBL/GenBank/DDBJ whole genome shotgun (WGS) entry which is preliminary data.</text>
</comment>
<reference evidence="2 3" key="1">
    <citation type="journal article" date="2018" name="PLoS ONE">
        <title>The draft genome of Kipferlia bialata reveals reductive genome evolution in fornicate parasites.</title>
        <authorList>
            <person name="Tanifuji G."/>
            <person name="Takabayashi S."/>
            <person name="Kume K."/>
            <person name="Takagi M."/>
            <person name="Nakayama T."/>
            <person name="Kamikawa R."/>
            <person name="Inagaki Y."/>
            <person name="Hashimoto T."/>
        </authorList>
    </citation>
    <scope>NUCLEOTIDE SEQUENCE [LARGE SCALE GENOMIC DNA]</scope>
    <source>
        <strain evidence="2">NY0173</strain>
    </source>
</reference>
<protein>
    <recommendedName>
        <fullName evidence="4">Leucine-rich repeat-containing N-terminal plant-type domain-containing protein</fullName>
    </recommendedName>
</protein>